<dbReference type="OrthoDB" id="20381at2759"/>
<comment type="subunit">
    <text evidence="4">Component of the eukaryotic translation initiation factor 3 (eIF-3) complex.</text>
</comment>
<keyword evidence="3 4" id="KW-0648">Protein biosynthesis</keyword>
<evidence type="ECO:0000256" key="2">
    <source>
        <dbReference type="ARBA" id="ARBA00022540"/>
    </source>
</evidence>
<dbReference type="PANTHER" id="PTHR21681">
    <property type="entry name" value="EUKARYOTIC TRANSLATION INITIATION FACTOR 3 SUBUNIT J"/>
    <property type="match status" value="1"/>
</dbReference>
<dbReference type="GO" id="GO:0001732">
    <property type="term" value="P:formation of cytoplasmic translation initiation complex"/>
    <property type="evidence" value="ECO:0007669"/>
    <property type="project" value="UniProtKB-UniRule"/>
</dbReference>
<dbReference type="GO" id="GO:0003743">
    <property type="term" value="F:translation initiation factor activity"/>
    <property type="evidence" value="ECO:0007669"/>
    <property type="project" value="UniProtKB-UniRule"/>
</dbReference>
<dbReference type="HAMAP" id="MF_03009">
    <property type="entry name" value="eIF3j"/>
    <property type="match status" value="1"/>
</dbReference>
<dbReference type="AlphaFoldDB" id="M2MJ02"/>
<keyword evidence="2 4" id="KW-0396">Initiation factor</keyword>
<gene>
    <name evidence="4" type="primary">HCR1</name>
    <name evidence="6" type="ORF">BAUCODRAFT_319336</name>
</gene>
<dbReference type="InterPro" id="IPR023194">
    <property type="entry name" value="eIF3-like_dom_sf"/>
</dbReference>
<proteinExistence type="inferred from homology"/>
<feature type="compositionally biased region" description="Basic and acidic residues" evidence="5">
    <location>
        <begin position="54"/>
        <end position="74"/>
    </location>
</feature>
<dbReference type="OMA" id="KPHYALW"/>
<keyword evidence="1 4" id="KW-0963">Cytoplasm</keyword>
<evidence type="ECO:0000313" key="6">
    <source>
        <dbReference type="EMBL" id="EMC91253.1"/>
    </source>
</evidence>
<dbReference type="eggNOG" id="KOG4813">
    <property type="taxonomic scope" value="Eukaryota"/>
</dbReference>
<feature type="region of interest" description="Disordered" evidence="5">
    <location>
        <begin position="1"/>
        <end position="152"/>
    </location>
</feature>
<dbReference type="PANTHER" id="PTHR21681:SF0">
    <property type="entry name" value="EUKARYOTIC TRANSLATION INITIATION FACTOR 3 SUBUNIT J"/>
    <property type="match status" value="1"/>
</dbReference>
<protein>
    <recommendedName>
        <fullName evidence="4">Eukaryotic translation initiation factor 3 subunit J</fullName>
        <shortName evidence="4">eIF3j</shortName>
    </recommendedName>
    <alternativeName>
        <fullName evidence="4">Eukaryotic translation initiation factor 3 30 kDa subunit homolog</fullName>
        <shortName evidence="4">eIF-3 30 kDa subunit homolog</shortName>
    </alternativeName>
</protein>
<feature type="compositionally biased region" description="Basic and acidic residues" evidence="5">
    <location>
        <begin position="231"/>
        <end position="241"/>
    </location>
</feature>
<feature type="compositionally biased region" description="Basic and acidic residues" evidence="5">
    <location>
        <begin position="81"/>
        <end position="95"/>
    </location>
</feature>
<dbReference type="GO" id="GO:0016282">
    <property type="term" value="C:eukaryotic 43S preinitiation complex"/>
    <property type="evidence" value="ECO:0007669"/>
    <property type="project" value="UniProtKB-UniRule"/>
</dbReference>
<evidence type="ECO:0000256" key="4">
    <source>
        <dbReference type="HAMAP-Rule" id="MF_03009"/>
    </source>
</evidence>
<dbReference type="Gene3D" id="1.10.246.60">
    <property type="entry name" value="Eukaryotic translation initiation factor 3 like domains"/>
    <property type="match status" value="1"/>
</dbReference>
<dbReference type="EMBL" id="KB445564">
    <property type="protein sequence ID" value="EMC91253.1"/>
    <property type="molecule type" value="Genomic_DNA"/>
</dbReference>
<dbReference type="GO" id="GO:0033290">
    <property type="term" value="C:eukaryotic 48S preinitiation complex"/>
    <property type="evidence" value="ECO:0007669"/>
    <property type="project" value="UniProtKB-UniRule"/>
</dbReference>
<dbReference type="KEGG" id="bcom:BAUCODRAFT_319336"/>
<dbReference type="HOGENOM" id="CLU_087988_0_0_1"/>
<evidence type="ECO:0000313" key="7">
    <source>
        <dbReference type="Proteomes" id="UP000011761"/>
    </source>
</evidence>
<accession>M2MJ02</accession>
<dbReference type="Proteomes" id="UP000011761">
    <property type="component" value="Unassembled WGS sequence"/>
</dbReference>
<dbReference type="STRING" id="717646.M2MJ02"/>
<name>M2MJ02_BAUPA</name>
<reference evidence="6 7" key="1">
    <citation type="journal article" date="2012" name="PLoS Pathog.">
        <title>Diverse lifestyles and strategies of plant pathogenesis encoded in the genomes of eighteen Dothideomycetes fungi.</title>
        <authorList>
            <person name="Ohm R.A."/>
            <person name="Feau N."/>
            <person name="Henrissat B."/>
            <person name="Schoch C.L."/>
            <person name="Horwitz B.A."/>
            <person name="Barry K.W."/>
            <person name="Condon B.J."/>
            <person name="Copeland A.C."/>
            <person name="Dhillon B."/>
            <person name="Glaser F."/>
            <person name="Hesse C.N."/>
            <person name="Kosti I."/>
            <person name="LaButti K."/>
            <person name="Lindquist E.A."/>
            <person name="Lucas S."/>
            <person name="Salamov A.A."/>
            <person name="Bradshaw R.E."/>
            <person name="Ciuffetti L."/>
            <person name="Hamelin R.C."/>
            <person name="Kema G.H.J."/>
            <person name="Lawrence C."/>
            <person name="Scott J.A."/>
            <person name="Spatafora J.W."/>
            <person name="Turgeon B.G."/>
            <person name="de Wit P.J.G.M."/>
            <person name="Zhong S."/>
            <person name="Goodwin S.B."/>
            <person name="Grigoriev I.V."/>
        </authorList>
    </citation>
    <scope>NUCLEOTIDE SEQUENCE [LARGE SCALE GENOMIC DNA]</scope>
    <source>
        <strain evidence="6 7">UAMH 10762</strain>
    </source>
</reference>
<dbReference type="Pfam" id="PF08597">
    <property type="entry name" value="eIF3_subunit"/>
    <property type="match status" value="1"/>
</dbReference>
<feature type="compositionally biased region" description="Acidic residues" evidence="5">
    <location>
        <begin position="96"/>
        <end position="108"/>
    </location>
</feature>
<organism evidence="6 7">
    <name type="scientific">Baudoinia panamericana (strain UAMH 10762)</name>
    <name type="common">Angels' share fungus</name>
    <name type="synonym">Baudoinia compniacensis (strain UAMH 10762)</name>
    <dbReference type="NCBI Taxonomy" id="717646"/>
    <lineage>
        <taxon>Eukaryota</taxon>
        <taxon>Fungi</taxon>
        <taxon>Dikarya</taxon>
        <taxon>Ascomycota</taxon>
        <taxon>Pezizomycotina</taxon>
        <taxon>Dothideomycetes</taxon>
        <taxon>Dothideomycetidae</taxon>
        <taxon>Mycosphaerellales</taxon>
        <taxon>Teratosphaeriaceae</taxon>
        <taxon>Baudoinia</taxon>
    </lineage>
</organism>
<dbReference type="InterPro" id="IPR013906">
    <property type="entry name" value="eIF3j"/>
</dbReference>
<evidence type="ECO:0000256" key="1">
    <source>
        <dbReference type="ARBA" id="ARBA00022490"/>
    </source>
</evidence>
<keyword evidence="7" id="KW-1185">Reference proteome</keyword>
<dbReference type="GO" id="GO:0005852">
    <property type="term" value="C:eukaryotic translation initiation factor 3 complex"/>
    <property type="evidence" value="ECO:0007669"/>
    <property type="project" value="UniProtKB-UniRule"/>
</dbReference>
<dbReference type="GeneID" id="19111638"/>
<comment type="similarity">
    <text evidence="4">Belongs to the eIF-3 subunit J family.</text>
</comment>
<evidence type="ECO:0000256" key="3">
    <source>
        <dbReference type="ARBA" id="ARBA00022917"/>
    </source>
</evidence>
<comment type="subcellular location">
    <subcellularLocation>
        <location evidence="4">Cytoplasm</location>
    </subcellularLocation>
</comment>
<sequence>MGPSKAPSSWDDEDSDSTPPSSPPVIARRGGKFEDEEDEDVLDDWEEGEDSEEEREKAKKAAEAKAKAEAEAKAAHKSKTQRIEERRLQHLKEKEDLFDEDDSEEELTEAERRARAAASEKESDLRHAEDLFGGAGMRPDRPAAPKAVTVPKTDIPGDAIDLSSLSLFQPSTPAQWQQLRETLVPLLSSQAKKPAYALFMVEFAKQLCKELNSEQVKKVAAGLNTMANEKMRDEKAAEKGGKKSKAAKTKTTLNASRDVGRSTAGGAGGVDVNAYDDGGLDDGDFM</sequence>
<feature type="compositionally biased region" description="Basic and acidic residues" evidence="5">
    <location>
        <begin position="109"/>
        <end position="130"/>
    </location>
</feature>
<comment type="function">
    <text evidence="4">Component of the eukaryotic translation initiation factor 3 (eIF-3) complex, which is involved in protein synthesis of a specialized repertoire of mRNAs and, together with other initiation factors, stimulates binding of mRNA and methionyl-tRNAi to the 40S ribosome. The eIF-3 complex specifically targets and initiates translation of a subset of mRNAs involved in cell proliferation.</text>
</comment>
<dbReference type="RefSeq" id="XP_007681666.1">
    <property type="nucleotide sequence ID" value="XM_007683476.1"/>
</dbReference>
<feature type="compositionally biased region" description="Acidic residues" evidence="5">
    <location>
        <begin position="34"/>
        <end position="53"/>
    </location>
</feature>
<feature type="region of interest" description="Disordered" evidence="5">
    <location>
        <begin position="231"/>
        <end position="286"/>
    </location>
</feature>
<evidence type="ECO:0000256" key="5">
    <source>
        <dbReference type="SAM" id="MobiDB-lite"/>
    </source>
</evidence>